<evidence type="ECO:0000256" key="6">
    <source>
        <dbReference type="ARBA" id="ARBA00022840"/>
    </source>
</evidence>
<evidence type="ECO:0000256" key="3">
    <source>
        <dbReference type="ARBA" id="ARBA00022679"/>
    </source>
</evidence>
<comment type="catalytic activity">
    <reaction evidence="8">
        <text>L-seryl-[protein] + ATP = O-phospho-L-seryl-[protein] + ADP + H(+)</text>
        <dbReference type="Rhea" id="RHEA:17989"/>
        <dbReference type="Rhea" id="RHEA-COMP:9863"/>
        <dbReference type="Rhea" id="RHEA-COMP:11604"/>
        <dbReference type="ChEBI" id="CHEBI:15378"/>
        <dbReference type="ChEBI" id="CHEBI:29999"/>
        <dbReference type="ChEBI" id="CHEBI:30616"/>
        <dbReference type="ChEBI" id="CHEBI:83421"/>
        <dbReference type="ChEBI" id="CHEBI:456216"/>
        <dbReference type="EC" id="2.7.11.1"/>
    </reaction>
</comment>
<evidence type="ECO:0000256" key="9">
    <source>
        <dbReference type="PROSITE-ProRule" id="PRU10141"/>
    </source>
</evidence>
<evidence type="ECO:0000313" key="11">
    <source>
        <dbReference type="EMBL" id="CAF1154370.1"/>
    </source>
</evidence>
<feature type="non-terminal residue" evidence="11">
    <location>
        <position position="39"/>
    </location>
</feature>
<dbReference type="GO" id="GO:0007224">
    <property type="term" value="P:smoothened signaling pathway"/>
    <property type="evidence" value="ECO:0007669"/>
    <property type="project" value="TreeGrafter"/>
</dbReference>
<comment type="catalytic activity">
    <reaction evidence="7">
        <text>L-threonyl-[protein] + ATP = O-phospho-L-threonyl-[protein] + ADP + H(+)</text>
        <dbReference type="Rhea" id="RHEA:46608"/>
        <dbReference type="Rhea" id="RHEA-COMP:11060"/>
        <dbReference type="Rhea" id="RHEA-COMP:11605"/>
        <dbReference type="ChEBI" id="CHEBI:15378"/>
        <dbReference type="ChEBI" id="CHEBI:30013"/>
        <dbReference type="ChEBI" id="CHEBI:30616"/>
        <dbReference type="ChEBI" id="CHEBI:61977"/>
        <dbReference type="ChEBI" id="CHEBI:456216"/>
        <dbReference type="EC" id="2.7.11.1"/>
    </reaction>
</comment>
<evidence type="ECO:0000256" key="5">
    <source>
        <dbReference type="ARBA" id="ARBA00022777"/>
    </source>
</evidence>
<gene>
    <name evidence="11" type="ORF">OXX778_LOCUS23409</name>
</gene>
<evidence type="ECO:0000256" key="2">
    <source>
        <dbReference type="ARBA" id="ARBA00022527"/>
    </source>
</evidence>
<dbReference type="Proteomes" id="UP000663879">
    <property type="component" value="Unassembled WGS sequence"/>
</dbReference>
<accession>A0A814SZQ8</accession>
<keyword evidence="4 9" id="KW-0547">Nucleotide-binding</keyword>
<evidence type="ECO:0000256" key="1">
    <source>
        <dbReference type="ARBA" id="ARBA00012513"/>
    </source>
</evidence>
<dbReference type="PANTHER" id="PTHR22983">
    <property type="entry name" value="PROTEIN KINASE RELATED"/>
    <property type="match status" value="1"/>
</dbReference>
<protein>
    <recommendedName>
        <fullName evidence="1">non-specific serine/threonine protein kinase</fullName>
        <ecNumber evidence="1">2.7.11.1</ecNumber>
    </recommendedName>
</protein>
<dbReference type="InterPro" id="IPR011009">
    <property type="entry name" value="Kinase-like_dom_sf"/>
</dbReference>
<dbReference type="EC" id="2.7.11.1" evidence="1"/>
<keyword evidence="6 9" id="KW-0067">ATP-binding</keyword>
<keyword evidence="5" id="KW-0418">Kinase</keyword>
<feature type="domain" description="Protein kinase" evidence="10">
    <location>
        <begin position="4"/>
        <end position="39"/>
    </location>
</feature>
<dbReference type="OrthoDB" id="266718at2759"/>
<dbReference type="SUPFAM" id="SSF56112">
    <property type="entry name" value="Protein kinase-like (PK-like)"/>
    <property type="match status" value="1"/>
</dbReference>
<evidence type="ECO:0000313" key="12">
    <source>
        <dbReference type="Proteomes" id="UP000663879"/>
    </source>
</evidence>
<organism evidence="11 12">
    <name type="scientific">Brachionus calyciflorus</name>
    <dbReference type="NCBI Taxonomy" id="104777"/>
    <lineage>
        <taxon>Eukaryota</taxon>
        <taxon>Metazoa</taxon>
        <taxon>Spiralia</taxon>
        <taxon>Gnathifera</taxon>
        <taxon>Rotifera</taxon>
        <taxon>Eurotatoria</taxon>
        <taxon>Monogononta</taxon>
        <taxon>Pseudotrocha</taxon>
        <taxon>Ploima</taxon>
        <taxon>Brachionidae</taxon>
        <taxon>Brachionus</taxon>
    </lineage>
</organism>
<dbReference type="GO" id="GO:0005737">
    <property type="term" value="C:cytoplasm"/>
    <property type="evidence" value="ECO:0007669"/>
    <property type="project" value="TreeGrafter"/>
</dbReference>
<evidence type="ECO:0000256" key="4">
    <source>
        <dbReference type="ARBA" id="ARBA00022741"/>
    </source>
</evidence>
<dbReference type="AlphaFoldDB" id="A0A814SZQ8"/>
<dbReference type="Gene3D" id="3.30.200.20">
    <property type="entry name" value="Phosphorylase Kinase, domain 1"/>
    <property type="match status" value="1"/>
</dbReference>
<dbReference type="PROSITE" id="PS50011">
    <property type="entry name" value="PROTEIN_KINASE_DOM"/>
    <property type="match status" value="1"/>
</dbReference>
<dbReference type="GO" id="GO:0005524">
    <property type="term" value="F:ATP binding"/>
    <property type="evidence" value="ECO:0007669"/>
    <property type="project" value="UniProtKB-UniRule"/>
</dbReference>
<dbReference type="EMBL" id="CAJNOC010012596">
    <property type="protein sequence ID" value="CAF1154370.1"/>
    <property type="molecule type" value="Genomic_DNA"/>
</dbReference>
<reference evidence="11" key="1">
    <citation type="submission" date="2021-02" db="EMBL/GenBank/DDBJ databases">
        <authorList>
            <person name="Nowell W R."/>
        </authorList>
    </citation>
    <scope>NUCLEOTIDE SEQUENCE</scope>
    <source>
        <strain evidence="11">Ploen Becks lab</strain>
    </source>
</reference>
<proteinExistence type="predicted"/>
<dbReference type="PROSITE" id="PS00107">
    <property type="entry name" value="PROTEIN_KINASE_ATP"/>
    <property type="match status" value="1"/>
</dbReference>
<evidence type="ECO:0000256" key="8">
    <source>
        <dbReference type="ARBA" id="ARBA00048679"/>
    </source>
</evidence>
<keyword evidence="12" id="KW-1185">Reference proteome</keyword>
<dbReference type="GO" id="GO:0004674">
    <property type="term" value="F:protein serine/threonine kinase activity"/>
    <property type="evidence" value="ECO:0007669"/>
    <property type="project" value="UniProtKB-KW"/>
</dbReference>
<feature type="binding site" evidence="9">
    <location>
        <position position="33"/>
    </location>
    <ligand>
        <name>ATP</name>
        <dbReference type="ChEBI" id="CHEBI:30616"/>
    </ligand>
</feature>
<comment type="caution">
    <text evidence="11">The sequence shown here is derived from an EMBL/GenBank/DDBJ whole genome shotgun (WGS) entry which is preliminary data.</text>
</comment>
<dbReference type="PANTHER" id="PTHR22983:SF6">
    <property type="entry name" value="SERINE_THREONINE-PROTEIN KINASE 36"/>
    <property type="match status" value="1"/>
</dbReference>
<name>A0A814SZQ8_9BILA</name>
<dbReference type="InterPro" id="IPR000719">
    <property type="entry name" value="Prot_kinase_dom"/>
</dbReference>
<dbReference type="InterPro" id="IPR017441">
    <property type="entry name" value="Protein_kinase_ATP_BS"/>
</dbReference>
<evidence type="ECO:0000256" key="7">
    <source>
        <dbReference type="ARBA" id="ARBA00047899"/>
    </source>
</evidence>
<keyword evidence="2" id="KW-0723">Serine/threonine-protein kinase</keyword>
<evidence type="ECO:0000259" key="10">
    <source>
        <dbReference type="PROSITE" id="PS50011"/>
    </source>
</evidence>
<sequence length="39" mass="4468">MDKYHVLEFIGEGSFAKVHKGRKKYSGQIVALKFISKLN</sequence>
<keyword evidence="3" id="KW-0808">Transferase</keyword>